<dbReference type="GeneID" id="68356029"/>
<dbReference type="PANTHER" id="PTHR35896:SF3">
    <property type="entry name" value="MAJOR FACILITATOR SUPERFAMILY TRANSPORTER"/>
    <property type="match status" value="1"/>
</dbReference>
<reference evidence="2" key="1">
    <citation type="submission" date="2021-09" db="EMBL/GenBank/DDBJ databases">
        <title>A high-quality genome of the endoparasitic fungus Hirsutella rhossiliensis with a comparison of Hirsutella genomes reveals transposable elements contributing to genome size variation.</title>
        <authorList>
            <person name="Lin R."/>
            <person name="Jiao Y."/>
            <person name="Sun X."/>
            <person name="Ling J."/>
            <person name="Xie B."/>
            <person name="Cheng X."/>
        </authorList>
    </citation>
    <scope>NUCLEOTIDE SEQUENCE</scope>
    <source>
        <strain evidence="2">HR02</strain>
    </source>
</reference>
<dbReference type="AlphaFoldDB" id="A0A9P8SHQ9"/>
<protein>
    <submittedName>
        <fullName evidence="2">Uncharacterized protein</fullName>
    </submittedName>
</protein>
<name>A0A9P8SHQ9_9HYPO</name>
<dbReference type="InterPro" id="IPR053008">
    <property type="entry name" value="Phomopsin_biosynth_assoc"/>
</dbReference>
<comment type="caution">
    <text evidence="2">The sequence shown here is derived from an EMBL/GenBank/DDBJ whole genome shotgun (WGS) entry which is preliminary data.</text>
</comment>
<keyword evidence="3" id="KW-1185">Reference proteome</keyword>
<evidence type="ECO:0000313" key="2">
    <source>
        <dbReference type="EMBL" id="KAH0961820.1"/>
    </source>
</evidence>
<gene>
    <name evidence="2" type="ORF">HRG_06900</name>
</gene>
<sequence length="238" mass="26958">MASSDETEAFLKASSFESRRDSPVTLPNSQIRVPARFRRLTRAFNSWRVDLFLVVAVTSIFWVAVFLSFRLVLARATPGQEWNLGTNHSIFEQAAFSGCGRSAVEAKAAGCQYDILSNHWVPQPCMDDEAIRDYQSDGSWHGYADKNRTKLIPSTEAMGDLGVYYTSTRDHIVHCAALWRKQYRAFAENRRFFDSIIADAMHTMHCSNFLVDMTDNGMDYWNRSIAVEVGFAGCLKRG</sequence>
<evidence type="ECO:0000313" key="3">
    <source>
        <dbReference type="Proteomes" id="UP000824596"/>
    </source>
</evidence>
<evidence type="ECO:0000256" key="1">
    <source>
        <dbReference type="SAM" id="Phobius"/>
    </source>
</evidence>
<dbReference type="PANTHER" id="PTHR35896">
    <property type="entry name" value="IG-LIKE DOMAIN-CONTAINING PROTEIN"/>
    <property type="match status" value="1"/>
</dbReference>
<keyword evidence="1" id="KW-0472">Membrane</keyword>
<dbReference type="OrthoDB" id="4939962at2759"/>
<dbReference type="Proteomes" id="UP000824596">
    <property type="component" value="Unassembled WGS sequence"/>
</dbReference>
<accession>A0A9P8SHQ9</accession>
<keyword evidence="1" id="KW-1133">Transmembrane helix</keyword>
<organism evidence="2 3">
    <name type="scientific">Hirsutella rhossiliensis</name>
    <dbReference type="NCBI Taxonomy" id="111463"/>
    <lineage>
        <taxon>Eukaryota</taxon>
        <taxon>Fungi</taxon>
        <taxon>Dikarya</taxon>
        <taxon>Ascomycota</taxon>
        <taxon>Pezizomycotina</taxon>
        <taxon>Sordariomycetes</taxon>
        <taxon>Hypocreomycetidae</taxon>
        <taxon>Hypocreales</taxon>
        <taxon>Ophiocordycipitaceae</taxon>
        <taxon>Hirsutella</taxon>
    </lineage>
</organism>
<keyword evidence="1" id="KW-0812">Transmembrane</keyword>
<dbReference type="RefSeq" id="XP_044719333.1">
    <property type="nucleotide sequence ID" value="XM_044865371.1"/>
</dbReference>
<dbReference type="EMBL" id="JAIZPD010000007">
    <property type="protein sequence ID" value="KAH0961820.1"/>
    <property type="molecule type" value="Genomic_DNA"/>
</dbReference>
<feature type="transmembrane region" description="Helical" evidence="1">
    <location>
        <begin position="51"/>
        <end position="73"/>
    </location>
</feature>
<proteinExistence type="predicted"/>